<feature type="transmembrane region" description="Helical" evidence="1">
    <location>
        <begin position="6"/>
        <end position="26"/>
    </location>
</feature>
<protein>
    <submittedName>
        <fullName evidence="2">Acetyl-coenzyme A transporter 1</fullName>
    </submittedName>
</protein>
<dbReference type="InterPro" id="IPR024371">
    <property type="entry name" value="AcetylCoA_trans_1-like"/>
</dbReference>
<dbReference type="GO" id="GO:0016020">
    <property type="term" value="C:membrane"/>
    <property type="evidence" value="ECO:0007669"/>
    <property type="project" value="InterPro"/>
</dbReference>
<evidence type="ECO:0000313" key="2">
    <source>
        <dbReference type="EMBL" id="MBW18581.1"/>
    </source>
</evidence>
<keyword evidence="1" id="KW-1133">Transmembrane helix</keyword>
<dbReference type="EMBL" id="GFXV01006776">
    <property type="protein sequence ID" value="MBW18581.1"/>
    <property type="molecule type" value="Transcribed_RNA"/>
</dbReference>
<sequence>MSLMNTVWYFGMAISRIVALGLLDMLTVERCSTHREIECLSKTANKDCEKLVGNECVIVMDGFFVEVLFCTVSGVVWYLSLKKILENLQSKQTSDWQVNDDGLIHGVLQG</sequence>
<name>A0A2H8TXQ3_9HEMI</name>
<proteinExistence type="predicted"/>
<dbReference type="GO" id="GO:0008521">
    <property type="term" value="F:acetyl-CoA transmembrane transporter activity"/>
    <property type="evidence" value="ECO:0007669"/>
    <property type="project" value="InterPro"/>
</dbReference>
<dbReference type="GO" id="GO:0035348">
    <property type="term" value="P:acetyl-CoA transmembrane transport"/>
    <property type="evidence" value="ECO:0007669"/>
    <property type="project" value="InterPro"/>
</dbReference>
<evidence type="ECO:0000256" key="1">
    <source>
        <dbReference type="SAM" id="Phobius"/>
    </source>
</evidence>
<gene>
    <name evidence="2" type="primary">SLC33A1_8</name>
</gene>
<accession>A0A2H8TXQ3</accession>
<dbReference type="Pfam" id="PF13000">
    <property type="entry name" value="Acatn"/>
    <property type="match status" value="1"/>
</dbReference>
<dbReference type="OrthoDB" id="6415790at2759"/>
<keyword evidence="1" id="KW-0812">Transmembrane</keyword>
<organism evidence="2">
    <name type="scientific">Melanaphis sacchari</name>
    <dbReference type="NCBI Taxonomy" id="742174"/>
    <lineage>
        <taxon>Eukaryota</taxon>
        <taxon>Metazoa</taxon>
        <taxon>Ecdysozoa</taxon>
        <taxon>Arthropoda</taxon>
        <taxon>Hexapoda</taxon>
        <taxon>Insecta</taxon>
        <taxon>Pterygota</taxon>
        <taxon>Neoptera</taxon>
        <taxon>Paraneoptera</taxon>
        <taxon>Hemiptera</taxon>
        <taxon>Sternorrhyncha</taxon>
        <taxon>Aphidomorpha</taxon>
        <taxon>Aphidoidea</taxon>
        <taxon>Aphididae</taxon>
        <taxon>Aphidini</taxon>
        <taxon>Melanaphis</taxon>
    </lineage>
</organism>
<dbReference type="AlphaFoldDB" id="A0A2H8TXQ3"/>
<keyword evidence="1" id="KW-0472">Membrane</keyword>
<reference evidence="2" key="1">
    <citation type="submission" date="2017-10" db="EMBL/GenBank/DDBJ databases">
        <title>Transcriptome Assembly of Sugarcane Aphid Adults.</title>
        <authorList>
            <person name="Scully E.D."/>
            <person name="Palmer N.A."/>
            <person name="Geib S.M."/>
            <person name="Sarath G."/>
            <person name="Sattler S.E."/>
        </authorList>
    </citation>
    <scope>NUCLEOTIDE SEQUENCE</scope>
    <source>
        <tissue evidence="2">Whole body</tissue>
    </source>
</reference>